<keyword evidence="1" id="KW-0812">Transmembrane</keyword>
<organism evidence="2 3">
    <name type="scientific">Candidimonas nitroreducens</name>
    <dbReference type="NCBI Taxonomy" id="683354"/>
    <lineage>
        <taxon>Bacteria</taxon>
        <taxon>Pseudomonadati</taxon>
        <taxon>Pseudomonadota</taxon>
        <taxon>Betaproteobacteria</taxon>
        <taxon>Burkholderiales</taxon>
        <taxon>Alcaligenaceae</taxon>
        <taxon>Candidimonas</taxon>
    </lineage>
</organism>
<keyword evidence="1" id="KW-1133">Transmembrane helix</keyword>
<gene>
    <name evidence="2" type="ORF">CEY11_07590</name>
</gene>
<dbReference type="RefSeq" id="WP_088602790.1">
    <property type="nucleotide sequence ID" value="NZ_NJIH01000004.1"/>
</dbReference>
<evidence type="ECO:0000313" key="3">
    <source>
        <dbReference type="Proteomes" id="UP000214603"/>
    </source>
</evidence>
<name>A0A225MMW4_9BURK</name>
<keyword evidence="3" id="KW-1185">Reference proteome</keyword>
<dbReference type="AlphaFoldDB" id="A0A225MMW4"/>
<feature type="transmembrane region" description="Helical" evidence="1">
    <location>
        <begin position="32"/>
        <end position="53"/>
    </location>
</feature>
<dbReference type="OrthoDB" id="10010587at2"/>
<comment type="caution">
    <text evidence="2">The sequence shown here is derived from an EMBL/GenBank/DDBJ whole genome shotgun (WGS) entry which is preliminary data.</text>
</comment>
<sequence length="205" mass="22338">MRYVKFTVGVALGCLVGWLLGARPGFLAKIDWLNAMTAFGTVGSVMLALWLALSDGRERAQWRAREAVIVRWMISAEIGNIAATVDDLKAELLKIRGMSVGDRIDPLTMGRLRWSVGELKIPASHLVLDKVDVLNQSEGQAIAELVGKVPYLQRNLRRFCTVVAPISELTMQQVDAYLCSVAALHDSLVSSGLMPKPPKEAVAPA</sequence>
<dbReference type="EMBL" id="NJIH01000004">
    <property type="protein sequence ID" value="OWT61703.1"/>
    <property type="molecule type" value="Genomic_DNA"/>
</dbReference>
<proteinExistence type="predicted"/>
<reference evidence="3" key="1">
    <citation type="submission" date="2017-06" db="EMBL/GenBank/DDBJ databases">
        <title>Herbaspirillum phytohormonus sp. nov., isolated from the root nodule of Robinia pseudoacacia in lead-zinc mine.</title>
        <authorList>
            <person name="Fan M."/>
            <person name="Lin Y."/>
        </authorList>
    </citation>
    <scope>NUCLEOTIDE SEQUENCE [LARGE SCALE GENOMIC DNA]</scope>
    <source>
        <strain evidence="3">SC-089</strain>
    </source>
</reference>
<protein>
    <submittedName>
        <fullName evidence="2">Uncharacterized protein</fullName>
    </submittedName>
</protein>
<keyword evidence="1" id="KW-0472">Membrane</keyword>
<evidence type="ECO:0000313" key="2">
    <source>
        <dbReference type="EMBL" id="OWT61703.1"/>
    </source>
</evidence>
<evidence type="ECO:0000256" key="1">
    <source>
        <dbReference type="SAM" id="Phobius"/>
    </source>
</evidence>
<dbReference type="Proteomes" id="UP000214603">
    <property type="component" value="Unassembled WGS sequence"/>
</dbReference>
<accession>A0A225MMW4</accession>